<feature type="transmembrane region" description="Helical" evidence="1">
    <location>
        <begin position="60"/>
        <end position="77"/>
    </location>
</feature>
<evidence type="ECO:0000313" key="3">
    <source>
        <dbReference type="EMBL" id="QLB42629.1"/>
    </source>
</evidence>
<keyword evidence="4" id="KW-1185">Reference proteome</keyword>
<name>A0A7D5E036_9PAST</name>
<reference evidence="4 5" key="1">
    <citation type="submission" date="2020-06" db="EMBL/GenBank/DDBJ databases">
        <title>Mannheimia pernigra sp. nov. isolated from bovine respiratory tract.</title>
        <authorList>
            <person name="Kuhnert P."/>
            <person name="Akarsu-Egger H."/>
        </authorList>
    </citation>
    <scope>NUCLEOTIDE SEQUENCE [LARGE SCALE GENOMIC DNA]</scope>
    <source>
        <strain evidence="3 5">17CN0883</strain>
        <strain evidence="2 4">BNO311</strain>
    </source>
</reference>
<dbReference type="EMBL" id="CP055305">
    <property type="protein sequence ID" value="QLB42629.1"/>
    <property type="molecule type" value="Genomic_DNA"/>
</dbReference>
<keyword evidence="1" id="KW-1133">Transmembrane helix</keyword>
<dbReference type="Proteomes" id="UP000509660">
    <property type="component" value="Chromosome"/>
</dbReference>
<keyword evidence="1" id="KW-0812">Transmembrane</keyword>
<dbReference type="Proteomes" id="UP000509784">
    <property type="component" value="Chromosome"/>
</dbReference>
<keyword evidence="1" id="KW-0472">Membrane</keyword>
<proteinExistence type="predicted"/>
<protein>
    <submittedName>
        <fullName evidence="2">Uncharacterized protein</fullName>
    </submittedName>
</protein>
<evidence type="ECO:0000313" key="4">
    <source>
        <dbReference type="Proteomes" id="UP000509660"/>
    </source>
</evidence>
<dbReference type="KEGG" id="mpeg:HV560_07260"/>
<sequence length="122" mass="14095">MMSFIKNNSILTIFVVFFVIWGVVLNECLSKKQYWCALILVFFTAYLNRKLLSKQLSRKQIFGVTAVFILISCYLFTPEKPLQTPTEILFNFGLFLAANAAVNIDKLNQNYDKHDSKPESEE</sequence>
<evidence type="ECO:0000313" key="5">
    <source>
        <dbReference type="Proteomes" id="UP000509784"/>
    </source>
</evidence>
<dbReference type="EMBL" id="CP055306">
    <property type="protein sequence ID" value="QLB40624.1"/>
    <property type="molecule type" value="Genomic_DNA"/>
</dbReference>
<evidence type="ECO:0000256" key="1">
    <source>
        <dbReference type="SAM" id="Phobius"/>
    </source>
</evidence>
<feature type="transmembrane region" description="Helical" evidence="1">
    <location>
        <begin position="32"/>
        <end position="48"/>
    </location>
</feature>
<dbReference type="RefSeq" id="WP_176809942.1">
    <property type="nucleotide sequence ID" value="NZ_CP055305.1"/>
</dbReference>
<dbReference type="AlphaFoldDB" id="A0A7D5E036"/>
<evidence type="ECO:0000313" key="2">
    <source>
        <dbReference type="EMBL" id="QLB40624.1"/>
    </source>
</evidence>
<organism evidence="2 4">
    <name type="scientific">Mannheimia pernigra</name>
    <dbReference type="NCBI Taxonomy" id="111844"/>
    <lineage>
        <taxon>Bacteria</taxon>
        <taxon>Pseudomonadati</taxon>
        <taxon>Pseudomonadota</taxon>
        <taxon>Gammaproteobacteria</taxon>
        <taxon>Pasteurellales</taxon>
        <taxon>Pasteurellaceae</taxon>
        <taxon>Mannheimia</taxon>
    </lineage>
</organism>
<feature type="transmembrane region" description="Helical" evidence="1">
    <location>
        <begin position="89"/>
        <end position="107"/>
    </location>
</feature>
<feature type="transmembrane region" description="Helical" evidence="1">
    <location>
        <begin position="7"/>
        <end position="26"/>
    </location>
</feature>
<gene>
    <name evidence="2" type="ORF">HV559_06930</name>
    <name evidence="3" type="ORF">HV560_07260</name>
</gene>
<accession>A0A7D5E036</accession>